<dbReference type="Pfam" id="PF02698">
    <property type="entry name" value="DUF218"/>
    <property type="match status" value="1"/>
</dbReference>
<accession>A0A7S2NPC7</accession>
<protein>
    <recommendedName>
        <fullName evidence="1">DUF218 domain-containing protein</fullName>
    </recommendedName>
</protein>
<organism evidence="2">
    <name type="scientific">Cyanoptyche gloeocystis</name>
    <dbReference type="NCBI Taxonomy" id="77922"/>
    <lineage>
        <taxon>Eukaryota</taxon>
        <taxon>Glaucocystophyceae</taxon>
        <taxon>Glaucocystophyceae incertae sedis</taxon>
        <taxon>Cyanoptyche</taxon>
    </lineage>
</organism>
<dbReference type="EMBL" id="HBGX01001104">
    <property type="protein sequence ID" value="CAD9551278.1"/>
    <property type="molecule type" value="Transcribed_RNA"/>
</dbReference>
<gene>
    <name evidence="2" type="ORF">CGLO1086_LOCUS503</name>
</gene>
<proteinExistence type="predicted"/>
<name>A0A7S2NPC7_9EUKA</name>
<dbReference type="AlphaFoldDB" id="A0A7S2NPC7"/>
<reference evidence="2" key="1">
    <citation type="submission" date="2021-01" db="EMBL/GenBank/DDBJ databases">
        <authorList>
            <person name="Corre E."/>
            <person name="Pelletier E."/>
            <person name="Niang G."/>
            <person name="Scheremetjew M."/>
            <person name="Finn R."/>
            <person name="Kale V."/>
            <person name="Holt S."/>
            <person name="Cochrane G."/>
            <person name="Meng A."/>
            <person name="Brown T."/>
            <person name="Cohen L."/>
        </authorList>
    </citation>
    <scope>NUCLEOTIDE SEQUENCE</scope>
    <source>
        <strain evidence="2">SAG4.97</strain>
    </source>
</reference>
<feature type="domain" description="DUF218" evidence="1">
    <location>
        <begin position="10"/>
        <end position="120"/>
    </location>
</feature>
<evidence type="ECO:0000259" key="1">
    <source>
        <dbReference type="Pfam" id="PF02698"/>
    </source>
</evidence>
<dbReference type="InterPro" id="IPR003848">
    <property type="entry name" value="DUF218"/>
</dbReference>
<dbReference type="CDD" id="cd06259">
    <property type="entry name" value="YdcF-like"/>
    <property type="match status" value="1"/>
</dbReference>
<sequence length="198" mass="22076">MRKSRDRRVFLVLGGEPAREFYAASLAQDFPTTPIWVSSGSPAPFAEAVFKSKGVNMDRVHLDYRARDTLTNFTTMVPVFKRMGVKKVFLVTAEDHMPRALTIGTVVFGSRGIGIDPMPMPSRRKGEHPKKIIKDGLRSLVWLTTGYVGFTRDAYIQHLKLHVTAAACPLLKLLGFERCRIPAPAPDVNVDPDEVIEP</sequence>
<evidence type="ECO:0000313" key="2">
    <source>
        <dbReference type="EMBL" id="CAD9551278.1"/>
    </source>
</evidence>